<evidence type="ECO:0000313" key="2">
    <source>
        <dbReference type="EnsemblProtists" id="EKX49085"/>
    </source>
</evidence>
<evidence type="ECO:0000313" key="1">
    <source>
        <dbReference type="EMBL" id="EKX49085.1"/>
    </source>
</evidence>
<dbReference type="SUPFAM" id="SSF47798">
    <property type="entry name" value="Barrier-to-autointegration factor, BAF"/>
    <property type="match status" value="1"/>
</dbReference>
<dbReference type="GO" id="GO:0003677">
    <property type="term" value="F:DNA binding"/>
    <property type="evidence" value="ECO:0007669"/>
    <property type="project" value="InterPro"/>
</dbReference>
<dbReference type="PaxDb" id="55529-EKX49085"/>
<dbReference type="Gene3D" id="1.10.150.40">
    <property type="entry name" value="Barrier-to-autointegration factor, BAF"/>
    <property type="match status" value="1"/>
</dbReference>
<dbReference type="EnsemblProtists" id="EKX49085">
    <property type="protein sequence ID" value="EKX49085"/>
    <property type="gene ID" value="GUITHDRAFT_151611"/>
</dbReference>
<gene>
    <name evidence="1" type="ORF">GUITHDRAFT_151611</name>
</gene>
<reference evidence="3" key="2">
    <citation type="submission" date="2012-11" db="EMBL/GenBank/DDBJ databases">
        <authorList>
            <person name="Kuo A."/>
            <person name="Curtis B.A."/>
            <person name="Tanifuji G."/>
            <person name="Burki F."/>
            <person name="Gruber A."/>
            <person name="Irimia M."/>
            <person name="Maruyama S."/>
            <person name="Arias M.C."/>
            <person name="Ball S.G."/>
            <person name="Gile G.H."/>
            <person name="Hirakawa Y."/>
            <person name="Hopkins J.F."/>
            <person name="Rensing S.A."/>
            <person name="Schmutz J."/>
            <person name="Symeonidi A."/>
            <person name="Elias M."/>
            <person name="Eveleigh R.J."/>
            <person name="Herman E.K."/>
            <person name="Klute M.J."/>
            <person name="Nakayama T."/>
            <person name="Obornik M."/>
            <person name="Reyes-Prieto A."/>
            <person name="Armbrust E.V."/>
            <person name="Aves S.J."/>
            <person name="Beiko R.G."/>
            <person name="Coutinho P."/>
            <person name="Dacks J.B."/>
            <person name="Durnford D.G."/>
            <person name="Fast N.M."/>
            <person name="Green B.R."/>
            <person name="Grisdale C."/>
            <person name="Hempe F."/>
            <person name="Henrissat B."/>
            <person name="Hoppner M.P."/>
            <person name="Ishida K.-I."/>
            <person name="Kim E."/>
            <person name="Koreny L."/>
            <person name="Kroth P.G."/>
            <person name="Liu Y."/>
            <person name="Malik S.-B."/>
            <person name="Maier U.G."/>
            <person name="McRose D."/>
            <person name="Mock T."/>
            <person name="Neilson J.A."/>
            <person name="Onodera N.T."/>
            <person name="Poole A.M."/>
            <person name="Pritham E.J."/>
            <person name="Richards T.A."/>
            <person name="Rocap G."/>
            <person name="Roy S.W."/>
            <person name="Sarai C."/>
            <person name="Schaack S."/>
            <person name="Shirato S."/>
            <person name="Slamovits C.H."/>
            <person name="Spencer D.F."/>
            <person name="Suzuki S."/>
            <person name="Worden A.Z."/>
            <person name="Zauner S."/>
            <person name="Barry K."/>
            <person name="Bell C."/>
            <person name="Bharti A.K."/>
            <person name="Crow J.A."/>
            <person name="Grimwood J."/>
            <person name="Kramer R."/>
            <person name="Lindquist E."/>
            <person name="Lucas S."/>
            <person name="Salamov A."/>
            <person name="McFadden G.I."/>
            <person name="Lane C.E."/>
            <person name="Keeling P.J."/>
            <person name="Gray M.W."/>
            <person name="Grigoriev I.V."/>
            <person name="Archibald J.M."/>
        </authorList>
    </citation>
    <scope>NUCLEOTIDE SEQUENCE</scope>
    <source>
        <strain evidence="3">CCMP2712</strain>
    </source>
</reference>
<dbReference type="InterPro" id="IPR036617">
    <property type="entry name" value="BAF_sf"/>
</dbReference>
<dbReference type="OrthoDB" id="9997163at2759"/>
<dbReference type="RefSeq" id="XP_005836065.1">
    <property type="nucleotide sequence ID" value="XM_005836008.1"/>
</dbReference>
<sequence>MPSCSRSQGLALCQVGRLVSCDGSSDTTAADKLKEANIDTAEKLMGNFMVMGRSEEKMAKWLEDVCEVRSVEAKKISAALVEKGDKICSM</sequence>
<organism evidence="1">
    <name type="scientific">Guillardia theta (strain CCMP2712)</name>
    <name type="common">Cryptophyte</name>
    <dbReference type="NCBI Taxonomy" id="905079"/>
    <lineage>
        <taxon>Eukaryota</taxon>
        <taxon>Cryptophyceae</taxon>
        <taxon>Pyrenomonadales</taxon>
        <taxon>Geminigeraceae</taxon>
        <taxon>Guillardia</taxon>
    </lineage>
</organism>
<dbReference type="HOGENOM" id="CLU_2445446_0_0_1"/>
<dbReference type="Pfam" id="PF02961">
    <property type="entry name" value="SAM_BAF"/>
    <property type="match status" value="1"/>
</dbReference>
<dbReference type="InterPro" id="IPR004122">
    <property type="entry name" value="BAF_prot"/>
</dbReference>
<dbReference type="KEGG" id="gtt:GUITHDRAFT_151611"/>
<accession>L1JLR7</accession>
<keyword evidence="3" id="KW-1185">Reference proteome</keyword>
<name>L1JLR7_GUITC</name>
<protein>
    <submittedName>
        <fullName evidence="1 2">Uncharacterized protein</fullName>
    </submittedName>
</protein>
<reference evidence="2" key="3">
    <citation type="submission" date="2016-03" db="UniProtKB">
        <authorList>
            <consortium name="EnsemblProtists"/>
        </authorList>
    </citation>
    <scope>IDENTIFICATION</scope>
</reference>
<dbReference type="EMBL" id="JH992983">
    <property type="protein sequence ID" value="EKX49085.1"/>
    <property type="molecule type" value="Genomic_DNA"/>
</dbReference>
<proteinExistence type="predicted"/>
<dbReference type="AlphaFoldDB" id="L1JLR7"/>
<dbReference type="Proteomes" id="UP000011087">
    <property type="component" value="Unassembled WGS sequence"/>
</dbReference>
<dbReference type="GeneID" id="17305636"/>
<evidence type="ECO:0000313" key="3">
    <source>
        <dbReference type="Proteomes" id="UP000011087"/>
    </source>
</evidence>
<reference evidence="1 3" key="1">
    <citation type="journal article" date="2012" name="Nature">
        <title>Algal genomes reveal evolutionary mosaicism and the fate of nucleomorphs.</title>
        <authorList>
            <consortium name="DOE Joint Genome Institute"/>
            <person name="Curtis B.A."/>
            <person name="Tanifuji G."/>
            <person name="Burki F."/>
            <person name="Gruber A."/>
            <person name="Irimia M."/>
            <person name="Maruyama S."/>
            <person name="Arias M.C."/>
            <person name="Ball S.G."/>
            <person name="Gile G.H."/>
            <person name="Hirakawa Y."/>
            <person name="Hopkins J.F."/>
            <person name="Kuo A."/>
            <person name="Rensing S.A."/>
            <person name="Schmutz J."/>
            <person name="Symeonidi A."/>
            <person name="Elias M."/>
            <person name="Eveleigh R.J."/>
            <person name="Herman E.K."/>
            <person name="Klute M.J."/>
            <person name="Nakayama T."/>
            <person name="Obornik M."/>
            <person name="Reyes-Prieto A."/>
            <person name="Armbrust E.V."/>
            <person name="Aves S.J."/>
            <person name="Beiko R.G."/>
            <person name="Coutinho P."/>
            <person name="Dacks J.B."/>
            <person name="Durnford D.G."/>
            <person name="Fast N.M."/>
            <person name="Green B.R."/>
            <person name="Grisdale C.J."/>
            <person name="Hempel F."/>
            <person name="Henrissat B."/>
            <person name="Hoppner M.P."/>
            <person name="Ishida K."/>
            <person name="Kim E."/>
            <person name="Koreny L."/>
            <person name="Kroth P.G."/>
            <person name="Liu Y."/>
            <person name="Malik S.B."/>
            <person name="Maier U.G."/>
            <person name="McRose D."/>
            <person name="Mock T."/>
            <person name="Neilson J.A."/>
            <person name="Onodera N.T."/>
            <person name="Poole A.M."/>
            <person name="Pritham E.J."/>
            <person name="Richards T.A."/>
            <person name="Rocap G."/>
            <person name="Roy S.W."/>
            <person name="Sarai C."/>
            <person name="Schaack S."/>
            <person name="Shirato S."/>
            <person name="Slamovits C.H."/>
            <person name="Spencer D.F."/>
            <person name="Suzuki S."/>
            <person name="Worden A.Z."/>
            <person name="Zauner S."/>
            <person name="Barry K."/>
            <person name="Bell C."/>
            <person name="Bharti A.K."/>
            <person name="Crow J.A."/>
            <person name="Grimwood J."/>
            <person name="Kramer R."/>
            <person name="Lindquist E."/>
            <person name="Lucas S."/>
            <person name="Salamov A."/>
            <person name="McFadden G.I."/>
            <person name="Lane C.E."/>
            <person name="Keeling P.J."/>
            <person name="Gray M.W."/>
            <person name="Grigoriev I.V."/>
            <person name="Archibald J.M."/>
        </authorList>
    </citation>
    <scope>NUCLEOTIDE SEQUENCE</scope>
    <source>
        <strain evidence="1 3">CCMP2712</strain>
    </source>
</reference>